<dbReference type="AlphaFoldDB" id="A0A3N1XG40"/>
<dbReference type="Pfam" id="PF12698">
    <property type="entry name" value="ABC2_membrane_3"/>
    <property type="match status" value="1"/>
</dbReference>
<evidence type="ECO:0000256" key="1">
    <source>
        <dbReference type="ARBA" id="ARBA00004141"/>
    </source>
</evidence>
<keyword evidence="2 5" id="KW-0812">Transmembrane</keyword>
<comment type="subcellular location">
    <subcellularLocation>
        <location evidence="1">Membrane</location>
        <topology evidence="1">Multi-pass membrane protein</topology>
    </subcellularLocation>
</comment>
<feature type="transmembrane region" description="Helical" evidence="5">
    <location>
        <begin position="244"/>
        <end position="270"/>
    </location>
</feature>
<evidence type="ECO:0000259" key="6">
    <source>
        <dbReference type="Pfam" id="PF12698"/>
    </source>
</evidence>
<dbReference type="PANTHER" id="PTHR43471:SF3">
    <property type="entry name" value="ABC TRANSPORTER PERMEASE PROTEIN NATB"/>
    <property type="match status" value="1"/>
</dbReference>
<comment type="caution">
    <text evidence="7">The sequence shown here is derived from an EMBL/GenBank/DDBJ whole genome shotgun (WGS) entry which is preliminary data.</text>
</comment>
<feature type="transmembrane region" description="Helical" evidence="5">
    <location>
        <begin position="196"/>
        <end position="214"/>
    </location>
</feature>
<dbReference type="EMBL" id="RJVG01000010">
    <property type="protein sequence ID" value="ROR25684.1"/>
    <property type="molecule type" value="Genomic_DNA"/>
</dbReference>
<evidence type="ECO:0000256" key="4">
    <source>
        <dbReference type="ARBA" id="ARBA00023136"/>
    </source>
</evidence>
<feature type="transmembrane region" description="Helical" evidence="5">
    <location>
        <begin position="21"/>
        <end position="40"/>
    </location>
</feature>
<proteinExistence type="predicted"/>
<dbReference type="Proteomes" id="UP000273083">
    <property type="component" value="Unassembled WGS sequence"/>
</dbReference>
<evidence type="ECO:0000256" key="2">
    <source>
        <dbReference type="ARBA" id="ARBA00022692"/>
    </source>
</evidence>
<feature type="transmembrane region" description="Helical" evidence="5">
    <location>
        <begin position="290"/>
        <end position="314"/>
    </location>
</feature>
<keyword evidence="3 5" id="KW-1133">Transmembrane helix</keyword>
<feature type="transmembrane region" description="Helical" evidence="5">
    <location>
        <begin position="321"/>
        <end position="342"/>
    </location>
</feature>
<dbReference type="InterPro" id="IPR013525">
    <property type="entry name" value="ABC2_TM"/>
</dbReference>
<name>A0A3N1XG40_9FIRM</name>
<keyword evidence="8" id="KW-1185">Reference proteome</keyword>
<dbReference type="RefSeq" id="WP_170164372.1">
    <property type="nucleotide sequence ID" value="NZ_RJVG01000010.1"/>
</dbReference>
<dbReference type="GO" id="GO:0016020">
    <property type="term" value="C:membrane"/>
    <property type="evidence" value="ECO:0007669"/>
    <property type="project" value="UniProtKB-SubCell"/>
</dbReference>
<sequence length="406" mass="44821">MKTINLIIKKELTRVFADKKLVVSLFVLPVVLIIGIYTLIGQMQKAMLNDIEKHTPIIYIQNEPEGFSDYIKTTGFDAEITGIKADDSLLDYKQKVMEGTIDTIVIFEEGFLDKIINYKEGDLIPEVKTYYNPSEDYSNKARNQFVETVLLTYQKQLLSGRIGNLNNILVFNIDLNPEESVIIDEEKATGKFLGMLLPYFITMMLFAGAMSLGVDAITGEKERGTLASMLITPIKRSEIVMGKLLSLTILSCMSAAVYAISMVIIMPMMLENLSGGETEGVVLTFSSIQIAQLLVIMLVLVFLYVSIVSLVAVFAKTAKEANTYVSPMYILVIVAGMITMFQKGDAGLFYHAIPIYGSAVAIQKLLIGELPVMAFLTTIGSTIVAAGLLVFIITKAFHSEKVMFNA</sequence>
<feature type="domain" description="ABC-2 type transporter transmembrane" evidence="6">
    <location>
        <begin position="19"/>
        <end position="393"/>
    </location>
</feature>
<dbReference type="PANTHER" id="PTHR43471">
    <property type="entry name" value="ABC TRANSPORTER PERMEASE"/>
    <property type="match status" value="1"/>
</dbReference>
<evidence type="ECO:0000256" key="3">
    <source>
        <dbReference type="ARBA" id="ARBA00022989"/>
    </source>
</evidence>
<protein>
    <submittedName>
        <fullName evidence="7">Sodium transport system permease protein</fullName>
    </submittedName>
</protein>
<evidence type="ECO:0000313" key="8">
    <source>
        <dbReference type="Proteomes" id="UP000273083"/>
    </source>
</evidence>
<reference evidence="7 8" key="1">
    <citation type="submission" date="2018-11" db="EMBL/GenBank/DDBJ databases">
        <title>Genomic Encyclopedia of Type Strains, Phase IV (KMG-IV): sequencing the most valuable type-strain genomes for metagenomic binning, comparative biology and taxonomic classification.</title>
        <authorList>
            <person name="Goeker M."/>
        </authorList>
    </citation>
    <scope>NUCLEOTIDE SEQUENCE [LARGE SCALE GENOMIC DNA]</scope>
    <source>
        <strain evidence="7 8">DSM 26537</strain>
    </source>
</reference>
<feature type="transmembrane region" description="Helical" evidence="5">
    <location>
        <begin position="374"/>
        <end position="397"/>
    </location>
</feature>
<organism evidence="7 8">
    <name type="scientific">Mobilisporobacter senegalensis</name>
    <dbReference type="NCBI Taxonomy" id="1329262"/>
    <lineage>
        <taxon>Bacteria</taxon>
        <taxon>Bacillati</taxon>
        <taxon>Bacillota</taxon>
        <taxon>Clostridia</taxon>
        <taxon>Lachnospirales</taxon>
        <taxon>Lachnospiraceae</taxon>
        <taxon>Mobilisporobacter</taxon>
    </lineage>
</organism>
<dbReference type="GO" id="GO:0140359">
    <property type="term" value="F:ABC-type transporter activity"/>
    <property type="evidence" value="ECO:0007669"/>
    <property type="project" value="InterPro"/>
</dbReference>
<evidence type="ECO:0000313" key="7">
    <source>
        <dbReference type="EMBL" id="ROR25684.1"/>
    </source>
</evidence>
<evidence type="ECO:0000256" key="5">
    <source>
        <dbReference type="SAM" id="Phobius"/>
    </source>
</evidence>
<accession>A0A3N1XG40</accession>
<keyword evidence="4 5" id="KW-0472">Membrane</keyword>
<gene>
    <name evidence="7" type="ORF">EDD66_11040</name>
</gene>